<protein>
    <submittedName>
        <fullName evidence="1">Uncharacterized protein</fullName>
    </submittedName>
</protein>
<dbReference type="EMBL" id="BMGY01000004">
    <property type="protein sequence ID" value="GGH81047.1"/>
    <property type="molecule type" value="Genomic_DNA"/>
</dbReference>
<proteinExistence type="predicted"/>
<evidence type="ECO:0000313" key="1">
    <source>
        <dbReference type="EMBL" id="GGH81047.1"/>
    </source>
</evidence>
<evidence type="ECO:0000313" key="2">
    <source>
        <dbReference type="Proteomes" id="UP000637774"/>
    </source>
</evidence>
<organism evidence="1 2">
    <name type="scientific">Hymenobacter frigidus</name>
    <dbReference type="NCBI Taxonomy" id="1524095"/>
    <lineage>
        <taxon>Bacteria</taxon>
        <taxon>Pseudomonadati</taxon>
        <taxon>Bacteroidota</taxon>
        <taxon>Cytophagia</taxon>
        <taxon>Cytophagales</taxon>
        <taxon>Hymenobacteraceae</taxon>
        <taxon>Hymenobacter</taxon>
    </lineage>
</organism>
<name>A0ABQ1ZZD4_9BACT</name>
<dbReference type="Proteomes" id="UP000637774">
    <property type="component" value="Unassembled WGS sequence"/>
</dbReference>
<comment type="caution">
    <text evidence="1">The sequence shown here is derived from an EMBL/GenBank/DDBJ whole genome shotgun (WGS) entry which is preliminary data.</text>
</comment>
<accession>A0ABQ1ZZD4</accession>
<gene>
    <name evidence="1" type="ORF">GCM10011495_07180</name>
</gene>
<reference evidence="2" key="1">
    <citation type="journal article" date="2019" name="Int. J. Syst. Evol. Microbiol.">
        <title>The Global Catalogue of Microorganisms (GCM) 10K type strain sequencing project: providing services to taxonomists for standard genome sequencing and annotation.</title>
        <authorList>
            <consortium name="The Broad Institute Genomics Platform"/>
            <consortium name="The Broad Institute Genome Sequencing Center for Infectious Disease"/>
            <person name="Wu L."/>
            <person name="Ma J."/>
        </authorList>
    </citation>
    <scope>NUCLEOTIDE SEQUENCE [LARGE SCALE GENOMIC DNA]</scope>
    <source>
        <strain evidence="2">CGMCC 1.14966</strain>
    </source>
</reference>
<keyword evidence="2" id="KW-1185">Reference proteome</keyword>
<sequence>MFGFAHYIEQALGGKVLAHSCGQAIQDQGHGHAQGLFYAGLSFIHQGAKLGNNIAGKTEIYGFD</sequence>